<dbReference type="Pfam" id="PF09754">
    <property type="entry name" value="PAC2"/>
    <property type="match status" value="1"/>
</dbReference>
<sequence>MIKLKMINEDICISKDEFLIVQEKDIEFKNPIVFLTYPTSGVIGPIISNQMISSLKLKEIGFFKSKFLSPVVIFTDNVLKHPYLIYSNHDGSIVLISINYPVPQSSYLAVAEGLINWVDRELNAKYIVCLDAIPVQVRPEKKIVITAAEKEIADEMKKYAVELYEDGVVLGLSGAVMSEALLRQIVGIALLTPATVNFPDPEAALHLVEVINDFFKLGIDIQPLIQESENIKKQLSLMSQKQQQIEKEKILPPRSSLRESFV</sequence>
<dbReference type="SUPFAM" id="SSF159659">
    <property type="entry name" value="Cgl1923-like"/>
    <property type="match status" value="1"/>
</dbReference>
<protein>
    <submittedName>
        <fullName evidence="1">PAC2 family protein</fullName>
    </submittedName>
</protein>
<dbReference type="InterPro" id="IPR019151">
    <property type="entry name" value="Proteasome_assmbl_chaperone_2"/>
</dbReference>
<organism evidence="1">
    <name type="scientific">Candidatus Heimdallarchaeum aukensis</name>
    <dbReference type="NCBI Taxonomy" id="2876573"/>
    <lineage>
        <taxon>Archaea</taxon>
        <taxon>Promethearchaeati</taxon>
        <taxon>Candidatus Heimdallarchaeota</taxon>
        <taxon>Candidatus Heimdallarchaeia (ex Rinke et al. 2021) (nom. nud.)</taxon>
        <taxon>Candidatus Heimdallarchaeales</taxon>
        <taxon>Candidatus Heimdallarchaeaceae</taxon>
        <taxon>Candidatus Heimdallarchaeum</taxon>
    </lineage>
</organism>
<name>A0A9Y1BL14_9ARCH</name>
<accession>A0A9Y1BL14</accession>
<evidence type="ECO:0000313" key="1">
    <source>
        <dbReference type="EMBL" id="UJG40996.1"/>
    </source>
</evidence>
<dbReference type="EMBL" id="CP084166">
    <property type="protein sequence ID" value="UJG40996.1"/>
    <property type="molecule type" value="Genomic_DNA"/>
</dbReference>
<dbReference type="InterPro" id="IPR038389">
    <property type="entry name" value="PSMG2_sf"/>
</dbReference>
<dbReference type="Proteomes" id="UP001201020">
    <property type="component" value="Chromosome"/>
</dbReference>
<dbReference type="Gene3D" id="3.40.50.10900">
    <property type="entry name" value="PAC-like subunit"/>
    <property type="match status" value="1"/>
</dbReference>
<dbReference type="AlphaFoldDB" id="A0A9Y1BL14"/>
<reference evidence="1" key="1">
    <citation type="journal article" date="2022" name="Nat. Microbiol.">
        <title>Unique mobile elements and scalable gene flow at the prokaryote-eukaryote boundary revealed by circularized Asgard archaea genomes.</title>
        <authorList>
            <person name="Wu F."/>
            <person name="Speth D.R."/>
            <person name="Philosof A."/>
            <person name="Cremiere A."/>
            <person name="Narayanan A."/>
            <person name="Barco R.A."/>
            <person name="Connon S.A."/>
            <person name="Amend J.P."/>
            <person name="Antoshechkin I.A."/>
            <person name="Orphan V.J."/>
        </authorList>
    </citation>
    <scope>NUCLEOTIDE SEQUENCE</scope>
    <source>
        <strain evidence="1">PM71</strain>
    </source>
</reference>
<dbReference type="PANTHER" id="PTHR35610">
    <property type="entry name" value="3-ISOPROPYLMALATE DEHYDRATASE-RELATED"/>
    <property type="match status" value="1"/>
</dbReference>
<gene>
    <name evidence="1" type="ORF">K9W45_00715</name>
</gene>
<proteinExistence type="predicted"/>